<evidence type="ECO:0000256" key="8">
    <source>
        <dbReference type="ARBA" id="ARBA00022796"/>
    </source>
</evidence>
<dbReference type="SFLD" id="SFLDS00003">
    <property type="entry name" value="Haloacid_Dehalogenase"/>
    <property type="match status" value="1"/>
</dbReference>
<keyword evidence="21" id="KW-1185">Reference proteome</keyword>
<dbReference type="InterPro" id="IPR023298">
    <property type="entry name" value="ATPase_P-typ_TM_dom_sf"/>
</dbReference>
<comment type="subcellular location">
    <subcellularLocation>
        <location evidence="18">Cell membrane</location>
    </subcellularLocation>
    <subcellularLocation>
        <location evidence="1">Endomembrane system</location>
        <topology evidence="1">Multi-pass membrane protein</topology>
    </subcellularLocation>
</comment>
<evidence type="ECO:0000256" key="5">
    <source>
        <dbReference type="ARBA" id="ARBA00022723"/>
    </source>
</evidence>
<keyword evidence="12 18" id="KW-1133">Transmembrane helix</keyword>
<dbReference type="InterPro" id="IPR027256">
    <property type="entry name" value="P-typ_ATPase_IB"/>
</dbReference>
<organism evidence="20 21">
    <name type="scientific">Hydrocarboniphaga effusa AP103</name>
    <dbReference type="NCBI Taxonomy" id="1172194"/>
    <lineage>
        <taxon>Bacteria</taxon>
        <taxon>Pseudomonadati</taxon>
        <taxon>Pseudomonadota</taxon>
        <taxon>Gammaproteobacteria</taxon>
        <taxon>Nevskiales</taxon>
        <taxon>Nevskiaceae</taxon>
        <taxon>Hydrocarboniphaga</taxon>
    </lineage>
</organism>
<dbReference type="SUPFAM" id="SSF55008">
    <property type="entry name" value="HMA, heavy metal-associated domain"/>
    <property type="match status" value="2"/>
</dbReference>
<dbReference type="Pfam" id="PF00122">
    <property type="entry name" value="E1-E2_ATPase"/>
    <property type="match status" value="1"/>
</dbReference>
<dbReference type="GO" id="GO:0005524">
    <property type="term" value="F:ATP binding"/>
    <property type="evidence" value="ECO:0007669"/>
    <property type="project" value="UniProtKB-UniRule"/>
</dbReference>
<dbReference type="GO" id="GO:0043682">
    <property type="term" value="F:P-type divalent copper transporter activity"/>
    <property type="evidence" value="ECO:0007669"/>
    <property type="project" value="UniProtKB-EC"/>
</dbReference>
<feature type="transmembrane region" description="Helical" evidence="18">
    <location>
        <begin position="192"/>
        <end position="211"/>
    </location>
</feature>
<dbReference type="InterPro" id="IPR006121">
    <property type="entry name" value="HMA_dom"/>
</dbReference>
<dbReference type="InterPro" id="IPR006122">
    <property type="entry name" value="HMA_Cu_ion-bd"/>
</dbReference>
<feature type="domain" description="HMA" evidence="19">
    <location>
        <begin position="8"/>
        <end position="73"/>
    </location>
</feature>
<evidence type="ECO:0000256" key="6">
    <source>
        <dbReference type="ARBA" id="ARBA00022737"/>
    </source>
</evidence>
<evidence type="ECO:0000259" key="19">
    <source>
        <dbReference type="PROSITE" id="PS50846"/>
    </source>
</evidence>
<dbReference type="PROSITE" id="PS00154">
    <property type="entry name" value="ATPASE_E1_E2"/>
    <property type="match status" value="1"/>
</dbReference>
<gene>
    <name evidence="20" type="ORF">WQQ_41540</name>
</gene>
<dbReference type="InterPro" id="IPR023299">
    <property type="entry name" value="ATPase_P-typ_cyto_dom_N"/>
</dbReference>
<evidence type="ECO:0000256" key="17">
    <source>
        <dbReference type="ARBA" id="ARBA00047424"/>
    </source>
</evidence>
<dbReference type="InterPro" id="IPR044492">
    <property type="entry name" value="P_typ_ATPase_HD_dom"/>
</dbReference>
<dbReference type="EMBL" id="AKGD01000004">
    <property type="protein sequence ID" value="EIT67719.1"/>
    <property type="molecule type" value="Genomic_DNA"/>
</dbReference>
<accession>I7Z7E0</accession>
<evidence type="ECO:0000256" key="11">
    <source>
        <dbReference type="ARBA" id="ARBA00022967"/>
    </source>
</evidence>
<dbReference type="InterPro" id="IPR017969">
    <property type="entry name" value="Heavy-metal-associated_CS"/>
</dbReference>
<dbReference type="SUPFAM" id="SSF56784">
    <property type="entry name" value="HAD-like"/>
    <property type="match status" value="1"/>
</dbReference>
<comment type="catalytic activity">
    <reaction evidence="17">
        <text>Cu(2+)(in) + ATP + H2O = Cu(2+)(out) + ADP + phosphate + H(+)</text>
        <dbReference type="Rhea" id="RHEA:10376"/>
        <dbReference type="ChEBI" id="CHEBI:15377"/>
        <dbReference type="ChEBI" id="CHEBI:15378"/>
        <dbReference type="ChEBI" id="CHEBI:29036"/>
        <dbReference type="ChEBI" id="CHEBI:30616"/>
        <dbReference type="ChEBI" id="CHEBI:43474"/>
        <dbReference type="ChEBI" id="CHEBI:456216"/>
        <dbReference type="EC" id="7.2.2.9"/>
    </reaction>
</comment>
<evidence type="ECO:0000256" key="7">
    <source>
        <dbReference type="ARBA" id="ARBA00022741"/>
    </source>
</evidence>
<dbReference type="Gene3D" id="3.40.50.1000">
    <property type="entry name" value="HAD superfamily/HAD-like"/>
    <property type="match status" value="1"/>
</dbReference>
<keyword evidence="18" id="KW-1003">Cell membrane</keyword>
<dbReference type="Pfam" id="PF00403">
    <property type="entry name" value="HMA"/>
    <property type="match status" value="2"/>
</dbReference>
<dbReference type="InterPro" id="IPR023214">
    <property type="entry name" value="HAD_sf"/>
</dbReference>
<dbReference type="PROSITE" id="PS01229">
    <property type="entry name" value="COF_2"/>
    <property type="match status" value="1"/>
</dbReference>
<keyword evidence="5 18" id="KW-0479">Metal-binding</keyword>
<reference evidence="20 21" key="1">
    <citation type="journal article" date="2012" name="J. Bacteriol.">
        <title>Genome Sequence of n-Alkane-Degrading Hydrocarboniphaga effusa Strain AP103T (ATCC BAA-332T).</title>
        <authorList>
            <person name="Chang H.K."/>
            <person name="Zylstra G.J."/>
            <person name="Chae J.C."/>
        </authorList>
    </citation>
    <scope>NUCLEOTIDE SEQUENCE [LARGE SCALE GENOMIC DNA]</scope>
    <source>
        <strain evidence="20 21">AP103</strain>
    </source>
</reference>
<dbReference type="NCBIfam" id="TIGR00003">
    <property type="entry name" value="copper ion binding protein"/>
    <property type="match status" value="2"/>
</dbReference>
<evidence type="ECO:0000256" key="9">
    <source>
        <dbReference type="ARBA" id="ARBA00022840"/>
    </source>
</evidence>
<sequence length="799" mass="83520">MNMSTASELWQFQIEGMTCASCVSRVEKALMKVPGVHEATVNLAMENATVSADPSTSIESLQNAVRDAGYGVAEGTVELAVEGMTCASCVGRVEKALREIPGVLDASVNLATERATVRVSGETPVSALTAAIEHAGYTASPATQATHSAPGRGGWPGWIPVAAAAALSAPLLLPMIGMIAGQHWMLPGWVQWTLATPVQFLLGARFYRAAWKALKAGAGNMDLLVAIGTSAAYGLSVYQILKGRPADTLYFEASAVVITLVLLGKWLEARAKRQTTAAIRALQALRPEIARVRRSGEDREVPLGQVAIGDLVVIRPGERIPVDSKVIEGRSHVDESLITGESMPVAKEINSRLTGGAVNGEGLLVAETLAVGAESTLSRVIRMVESAQAKKAPIQKLVDRVSAVFVPVVLVIALATLLGWGLVSGDWEAAILHAVAVLVIACPCALGLATPTAIMSGTGVAARHGILIKDAEALEMGHQVDTVVFDKTGTLTAGRPELVALKAFDGDESASLAIAAALQSGSEHPLARAVVAAAAQKNLIPAQVTDFRALPGRGLEGVVSGRRLVLGSTRLMIELGLPETLLQQHSSALEAQGRTISWLAEAAQAPRLIALLAFGDPLKPTARFAVDVLRRQGIRTVMLTGDNWGSARLVGQQLGLDQVRAEVLPAAKAHEVQMLKEQGGRVAMVGDGINDAPALATADVGIAMATGTDVAMHTAGITLMRGDPALVSAAIQISRKTYGKIRQNLFWAFLYNVAGIPLAAFGLLSPMVAGAAMALSSVSVVANALTLARWRPEDQGRGD</sequence>
<dbReference type="InterPro" id="IPR036412">
    <property type="entry name" value="HAD-like_sf"/>
</dbReference>
<dbReference type="GO" id="GO:0012505">
    <property type="term" value="C:endomembrane system"/>
    <property type="evidence" value="ECO:0007669"/>
    <property type="project" value="UniProtKB-SubCell"/>
</dbReference>
<evidence type="ECO:0000256" key="16">
    <source>
        <dbReference type="ARBA" id="ARBA00038904"/>
    </source>
</evidence>
<feature type="domain" description="HMA" evidence="19">
    <location>
        <begin position="75"/>
        <end position="140"/>
    </location>
</feature>
<dbReference type="SUPFAM" id="SSF81653">
    <property type="entry name" value="Calcium ATPase, transduction domain A"/>
    <property type="match status" value="1"/>
</dbReference>
<dbReference type="InterPro" id="IPR018303">
    <property type="entry name" value="ATPase_P-typ_P_site"/>
</dbReference>
<dbReference type="Gene3D" id="2.70.150.10">
    <property type="entry name" value="Calcium-transporting ATPase, cytoplasmic transduction domain A"/>
    <property type="match status" value="1"/>
</dbReference>
<keyword evidence="6" id="KW-0677">Repeat</keyword>
<evidence type="ECO:0000256" key="4">
    <source>
        <dbReference type="ARBA" id="ARBA00022692"/>
    </source>
</evidence>
<name>I7Z7E0_9GAMM</name>
<dbReference type="STRING" id="1172194.WQQ_41540"/>
<feature type="transmembrane region" description="Helical" evidence="18">
    <location>
        <begin position="158"/>
        <end position="180"/>
    </location>
</feature>
<evidence type="ECO:0000313" key="21">
    <source>
        <dbReference type="Proteomes" id="UP000003704"/>
    </source>
</evidence>
<feature type="transmembrane region" description="Helical" evidence="18">
    <location>
        <begin position="429"/>
        <end position="449"/>
    </location>
</feature>
<dbReference type="RefSeq" id="WP_007187089.1">
    <property type="nucleotide sequence ID" value="NZ_AKGD01000004.1"/>
</dbReference>
<dbReference type="GO" id="GO:0005507">
    <property type="term" value="F:copper ion binding"/>
    <property type="evidence" value="ECO:0007669"/>
    <property type="project" value="InterPro"/>
</dbReference>
<evidence type="ECO:0000256" key="14">
    <source>
        <dbReference type="ARBA" id="ARBA00023065"/>
    </source>
</evidence>
<dbReference type="OrthoDB" id="9814270at2"/>
<evidence type="ECO:0000256" key="1">
    <source>
        <dbReference type="ARBA" id="ARBA00004127"/>
    </source>
</evidence>
<keyword evidence="15 18" id="KW-0472">Membrane</keyword>
<dbReference type="SFLD" id="SFLDF00027">
    <property type="entry name" value="p-type_atpase"/>
    <property type="match status" value="1"/>
</dbReference>
<keyword evidence="9 18" id="KW-0067">ATP-binding</keyword>
<evidence type="ECO:0000256" key="3">
    <source>
        <dbReference type="ARBA" id="ARBA00022448"/>
    </source>
</evidence>
<keyword evidence="4 18" id="KW-0812">Transmembrane</keyword>
<keyword evidence="11" id="KW-1278">Translocase</keyword>
<dbReference type="EC" id="7.2.2.9" evidence="16"/>
<protein>
    <recommendedName>
        <fullName evidence="16">P-type Cu(2+) transporter</fullName>
        <ecNumber evidence="16">7.2.2.9</ecNumber>
    </recommendedName>
</protein>
<evidence type="ECO:0000256" key="18">
    <source>
        <dbReference type="RuleBase" id="RU362081"/>
    </source>
</evidence>
<feature type="transmembrane region" description="Helical" evidence="18">
    <location>
        <begin position="745"/>
        <end position="764"/>
    </location>
</feature>
<dbReference type="InterPro" id="IPR001757">
    <property type="entry name" value="P_typ_ATPase"/>
</dbReference>
<keyword evidence="13" id="KW-0186">Copper</keyword>
<dbReference type="CDD" id="cd02094">
    <property type="entry name" value="P-type_ATPase_Cu-like"/>
    <property type="match status" value="1"/>
</dbReference>
<dbReference type="InterPro" id="IPR036163">
    <property type="entry name" value="HMA_dom_sf"/>
</dbReference>
<comment type="caution">
    <text evidence="20">The sequence shown here is derived from an EMBL/GenBank/DDBJ whole genome shotgun (WGS) entry which is preliminary data.</text>
</comment>
<keyword evidence="8" id="KW-0187">Copper transport</keyword>
<evidence type="ECO:0000313" key="20">
    <source>
        <dbReference type="EMBL" id="EIT67719.1"/>
    </source>
</evidence>
<dbReference type="PATRIC" id="fig|1172194.4.peg.4035"/>
<evidence type="ECO:0000256" key="13">
    <source>
        <dbReference type="ARBA" id="ARBA00023008"/>
    </source>
</evidence>
<evidence type="ECO:0000256" key="10">
    <source>
        <dbReference type="ARBA" id="ARBA00022842"/>
    </source>
</evidence>
<dbReference type="SUPFAM" id="SSF81665">
    <property type="entry name" value="Calcium ATPase, transmembrane domain M"/>
    <property type="match status" value="1"/>
</dbReference>
<keyword evidence="14" id="KW-0406">Ion transport</keyword>
<dbReference type="InterPro" id="IPR008250">
    <property type="entry name" value="ATPase_P-typ_transduc_dom_A_sf"/>
</dbReference>
<comment type="similarity">
    <text evidence="2 18">Belongs to the cation transport ATPase (P-type) (TC 3.A.3) family. Type IB subfamily.</text>
</comment>
<dbReference type="GO" id="GO:0016887">
    <property type="term" value="F:ATP hydrolysis activity"/>
    <property type="evidence" value="ECO:0007669"/>
    <property type="project" value="InterPro"/>
</dbReference>
<dbReference type="CDD" id="cd00371">
    <property type="entry name" value="HMA"/>
    <property type="match status" value="2"/>
</dbReference>
<keyword evidence="10" id="KW-0460">Magnesium</keyword>
<dbReference type="PROSITE" id="PS01047">
    <property type="entry name" value="HMA_1"/>
    <property type="match status" value="2"/>
</dbReference>
<feature type="transmembrane region" description="Helical" evidence="18">
    <location>
        <begin position="223"/>
        <end position="241"/>
    </location>
</feature>
<dbReference type="PANTHER" id="PTHR43520">
    <property type="entry name" value="ATP7, ISOFORM B"/>
    <property type="match status" value="1"/>
</dbReference>
<dbReference type="NCBIfam" id="TIGR01511">
    <property type="entry name" value="ATPase-IB1_Cu"/>
    <property type="match status" value="1"/>
</dbReference>
<dbReference type="SFLD" id="SFLDG00002">
    <property type="entry name" value="C1.7:_P-type_atpase_like"/>
    <property type="match status" value="1"/>
</dbReference>
<dbReference type="NCBIfam" id="TIGR01494">
    <property type="entry name" value="ATPase_P-type"/>
    <property type="match status" value="1"/>
</dbReference>
<dbReference type="FunFam" id="3.30.70.100:FF:000005">
    <property type="entry name" value="Copper-exporting P-type ATPase A"/>
    <property type="match status" value="2"/>
</dbReference>
<proteinExistence type="inferred from homology"/>
<feature type="transmembrane region" description="Helical" evidence="18">
    <location>
        <begin position="770"/>
        <end position="788"/>
    </location>
</feature>
<dbReference type="FunFam" id="2.70.150.10:FF:000002">
    <property type="entry name" value="Copper-transporting ATPase 1, putative"/>
    <property type="match status" value="1"/>
</dbReference>
<feature type="transmembrane region" description="Helical" evidence="18">
    <location>
        <begin position="247"/>
        <end position="267"/>
    </location>
</feature>
<dbReference type="Gene3D" id="3.40.1110.10">
    <property type="entry name" value="Calcium-transporting ATPase, cytoplasmic domain N"/>
    <property type="match status" value="1"/>
</dbReference>
<keyword evidence="3" id="KW-0813">Transport</keyword>
<dbReference type="Gene3D" id="3.30.70.100">
    <property type="match status" value="2"/>
</dbReference>
<evidence type="ECO:0000256" key="15">
    <source>
        <dbReference type="ARBA" id="ARBA00023136"/>
    </source>
</evidence>
<dbReference type="PRINTS" id="PR00119">
    <property type="entry name" value="CATATPASE"/>
</dbReference>
<evidence type="ECO:0000256" key="2">
    <source>
        <dbReference type="ARBA" id="ARBA00006024"/>
    </source>
</evidence>
<dbReference type="GO" id="GO:0055070">
    <property type="term" value="P:copper ion homeostasis"/>
    <property type="evidence" value="ECO:0007669"/>
    <property type="project" value="TreeGrafter"/>
</dbReference>
<dbReference type="InterPro" id="IPR059000">
    <property type="entry name" value="ATPase_P-type_domA"/>
</dbReference>
<dbReference type="AlphaFoldDB" id="I7Z7E0"/>
<dbReference type="GO" id="GO:0005886">
    <property type="term" value="C:plasma membrane"/>
    <property type="evidence" value="ECO:0007669"/>
    <property type="project" value="UniProtKB-SubCell"/>
</dbReference>
<evidence type="ECO:0000256" key="12">
    <source>
        <dbReference type="ARBA" id="ARBA00022989"/>
    </source>
</evidence>
<dbReference type="NCBIfam" id="TIGR01525">
    <property type="entry name" value="ATPase-IB_hvy"/>
    <property type="match status" value="1"/>
</dbReference>
<feature type="transmembrane region" description="Helical" evidence="18">
    <location>
        <begin position="401"/>
        <end position="423"/>
    </location>
</feature>
<dbReference type="PANTHER" id="PTHR43520:SF8">
    <property type="entry name" value="P-TYPE CU(+) TRANSPORTER"/>
    <property type="match status" value="1"/>
</dbReference>
<dbReference type="PRINTS" id="PR00943">
    <property type="entry name" value="CUATPASE"/>
</dbReference>
<keyword evidence="7 18" id="KW-0547">Nucleotide-binding</keyword>
<dbReference type="Pfam" id="PF00702">
    <property type="entry name" value="Hydrolase"/>
    <property type="match status" value="1"/>
</dbReference>
<dbReference type="PROSITE" id="PS50846">
    <property type="entry name" value="HMA_2"/>
    <property type="match status" value="2"/>
</dbReference>
<dbReference type="Proteomes" id="UP000003704">
    <property type="component" value="Unassembled WGS sequence"/>
</dbReference>